<name>A0A9Q3E7D1_9BASI</name>
<keyword evidence="2" id="KW-1185">Reference proteome</keyword>
<evidence type="ECO:0000313" key="2">
    <source>
        <dbReference type="Proteomes" id="UP000765509"/>
    </source>
</evidence>
<comment type="caution">
    <text evidence="1">The sequence shown here is derived from an EMBL/GenBank/DDBJ whole genome shotgun (WGS) entry which is preliminary data.</text>
</comment>
<evidence type="ECO:0000313" key="1">
    <source>
        <dbReference type="EMBL" id="MBW0514957.1"/>
    </source>
</evidence>
<dbReference type="AlphaFoldDB" id="A0A9Q3E7D1"/>
<reference evidence="1" key="1">
    <citation type="submission" date="2021-03" db="EMBL/GenBank/DDBJ databases">
        <title>Draft genome sequence of rust myrtle Austropuccinia psidii MF-1, a brazilian biotype.</title>
        <authorList>
            <person name="Quecine M.C."/>
            <person name="Pachon D.M.R."/>
            <person name="Bonatelli M.L."/>
            <person name="Correr F.H."/>
            <person name="Franceschini L.M."/>
            <person name="Leite T.F."/>
            <person name="Margarido G.R.A."/>
            <person name="Almeida C.A."/>
            <person name="Ferrarezi J.A."/>
            <person name="Labate C.A."/>
        </authorList>
    </citation>
    <scope>NUCLEOTIDE SEQUENCE</scope>
    <source>
        <strain evidence="1">MF-1</strain>
    </source>
</reference>
<gene>
    <name evidence="1" type="ORF">O181_054672</name>
</gene>
<organism evidence="1 2">
    <name type="scientific">Austropuccinia psidii MF-1</name>
    <dbReference type="NCBI Taxonomy" id="1389203"/>
    <lineage>
        <taxon>Eukaryota</taxon>
        <taxon>Fungi</taxon>
        <taxon>Dikarya</taxon>
        <taxon>Basidiomycota</taxon>
        <taxon>Pucciniomycotina</taxon>
        <taxon>Pucciniomycetes</taxon>
        <taxon>Pucciniales</taxon>
        <taxon>Sphaerophragmiaceae</taxon>
        <taxon>Austropuccinia</taxon>
    </lineage>
</organism>
<sequence length="143" mass="16238">MLSISACNQKFCKIPTPDEELNLKKFLQFNKEAIYQKINEYFEGFGSKEEEVGDIERSYIIKQTFKKISSLPRPQPYILSPYLIISSSSYGSQWLSYGPAFVKKSGFSCCTYHSAQNVSSTWNSGMDSAILETWSIWNINGGT</sequence>
<proteinExistence type="predicted"/>
<protein>
    <submittedName>
        <fullName evidence="1">Uncharacterized protein</fullName>
    </submittedName>
</protein>
<dbReference type="EMBL" id="AVOT02024339">
    <property type="protein sequence ID" value="MBW0514957.1"/>
    <property type="molecule type" value="Genomic_DNA"/>
</dbReference>
<accession>A0A9Q3E7D1</accession>
<dbReference type="Proteomes" id="UP000765509">
    <property type="component" value="Unassembled WGS sequence"/>
</dbReference>